<dbReference type="PROSITE" id="PS50995">
    <property type="entry name" value="HTH_MARR_2"/>
    <property type="match status" value="1"/>
</dbReference>
<reference evidence="3" key="1">
    <citation type="journal article" date="2019" name="Int. J. Syst. Evol. Microbiol.">
        <title>The Global Catalogue of Microorganisms (GCM) 10K type strain sequencing project: providing services to taxonomists for standard genome sequencing and annotation.</title>
        <authorList>
            <consortium name="The Broad Institute Genomics Platform"/>
            <consortium name="The Broad Institute Genome Sequencing Center for Infectious Disease"/>
            <person name="Wu L."/>
            <person name="Ma J."/>
        </authorList>
    </citation>
    <scope>NUCLEOTIDE SEQUENCE [LARGE SCALE GENOMIC DNA]</scope>
    <source>
        <strain evidence="3">JCM 16702</strain>
    </source>
</reference>
<dbReference type="PRINTS" id="PR00598">
    <property type="entry name" value="HTHMARR"/>
</dbReference>
<protein>
    <submittedName>
        <fullName evidence="2">MarR family transcriptional regulator</fullName>
    </submittedName>
</protein>
<dbReference type="InterPro" id="IPR036390">
    <property type="entry name" value="WH_DNA-bd_sf"/>
</dbReference>
<dbReference type="Gene3D" id="1.10.10.10">
    <property type="entry name" value="Winged helix-like DNA-binding domain superfamily/Winged helix DNA-binding domain"/>
    <property type="match status" value="1"/>
</dbReference>
<evidence type="ECO:0000259" key="1">
    <source>
        <dbReference type="PROSITE" id="PS50995"/>
    </source>
</evidence>
<dbReference type="Proteomes" id="UP001500683">
    <property type="component" value="Unassembled WGS sequence"/>
</dbReference>
<dbReference type="EMBL" id="BAAAZG010000016">
    <property type="protein sequence ID" value="GAA4070319.1"/>
    <property type="molecule type" value="Genomic_DNA"/>
</dbReference>
<evidence type="ECO:0000313" key="2">
    <source>
        <dbReference type="EMBL" id="GAA4070319.1"/>
    </source>
</evidence>
<accession>A0ABP7VM72</accession>
<organism evidence="2 3">
    <name type="scientific">Actinomadura miaoliensis</name>
    <dbReference type="NCBI Taxonomy" id="430685"/>
    <lineage>
        <taxon>Bacteria</taxon>
        <taxon>Bacillati</taxon>
        <taxon>Actinomycetota</taxon>
        <taxon>Actinomycetes</taxon>
        <taxon>Streptosporangiales</taxon>
        <taxon>Thermomonosporaceae</taxon>
        <taxon>Actinomadura</taxon>
    </lineage>
</organism>
<dbReference type="Pfam" id="PF01047">
    <property type="entry name" value="MarR"/>
    <property type="match status" value="1"/>
</dbReference>
<dbReference type="CDD" id="cd00090">
    <property type="entry name" value="HTH_ARSR"/>
    <property type="match status" value="1"/>
</dbReference>
<name>A0ABP7VM72_9ACTN</name>
<proteinExistence type="predicted"/>
<feature type="domain" description="HTH marR-type" evidence="1">
    <location>
        <begin position="7"/>
        <end position="139"/>
    </location>
</feature>
<dbReference type="InterPro" id="IPR039422">
    <property type="entry name" value="MarR/SlyA-like"/>
</dbReference>
<dbReference type="PANTHER" id="PTHR33164:SF106">
    <property type="entry name" value="TRANSCRIPTIONAL REGULATORY PROTEIN"/>
    <property type="match status" value="1"/>
</dbReference>
<dbReference type="InterPro" id="IPR036388">
    <property type="entry name" value="WH-like_DNA-bd_sf"/>
</dbReference>
<dbReference type="InterPro" id="IPR000835">
    <property type="entry name" value="HTH_MarR-typ"/>
</dbReference>
<gene>
    <name evidence="2" type="ORF">GCM10022214_27340</name>
</gene>
<dbReference type="SUPFAM" id="SSF46785">
    <property type="entry name" value="Winged helix' DNA-binding domain"/>
    <property type="match status" value="1"/>
</dbReference>
<sequence>MSKHVSVEEIAMCLRRLQQSFDTFDEAVAARLGLNRTDLRCLDVVLGGGPLAAGQLSSALKLSPAATTTVIDRLERAGLVARTVDPDNRRRVLVTATDAARQVEQEVFAPVGQAGAQALKRYDQDQRAVILDFLHTALQLHQEQTERLTAPPKAP</sequence>
<dbReference type="PANTHER" id="PTHR33164">
    <property type="entry name" value="TRANSCRIPTIONAL REGULATOR, MARR FAMILY"/>
    <property type="match status" value="1"/>
</dbReference>
<dbReference type="SMART" id="SM00347">
    <property type="entry name" value="HTH_MARR"/>
    <property type="match status" value="1"/>
</dbReference>
<keyword evidence="3" id="KW-1185">Reference proteome</keyword>
<dbReference type="InterPro" id="IPR011991">
    <property type="entry name" value="ArsR-like_HTH"/>
</dbReference>
<evidence type="ECO:0000313" key="3">
    <source>
        <dbReference type="Proteomes" id="UP001500683"/>
    </source>
</evidence>
<comment type="caution">
    <text evidence="2">The sequence shown here is derived from an EMBL/GenBank/DDBJ whole genome shotgun (WGS) entry which is preliminary data.</text>
</comment>